<dbReference type="EMBL" id="CAMKVN010000297">
    <property type="protein sequence ID" value="CAI2166364.1"/>
    <property type="molecule type" value="Genomic_DNA"/>
</dbReference>
<organism evidence="6 7">
    <name type="scientific">Funneliformis geosporum</name>
    <dbReference type="NCBI Taxonomy" id="1117311"/>
    <lineage>
        <taxon>Eukaryota</taxon>
        <taxon>Fungi</taxon>
        <taxon>Fungi incertae sedis</taxon>
        <taxon>Mucoromycota</taxon>
        <taxon>Glomeromycotina</taxon>
        <taxon>Glomeromycetes</taxon>
        <taxon>Glomerales</taxon>
        <taxon>Glomeraceae</taxon>
        <taxon>Funneliformis</taxon>
    </lineage>
</organism>
<comment type="similarity">
    <text evidence="1">Belongs to the eukaryotic ribosomal protein eL22 family.</text>
</comment>
<dbReference type="InterPro" id="IPR002671">
    <property type="entry name" value="Ribosomal_eL22"/>
</dbReference>
<accession>A0A9W4SEQ8</accession>
<evidence type="ECO:0000313" key="6">
    <source>
        <dbReference type="EMBL" id="CAI2166364.1"/>
    </source>
</evidence>
<dbReference type="GO" id="GO:0005737">
    <property type="term" value="C:cytoplasm"/>
    <property type="evidence" value="ECO:0007669"/>
    <property type="project" value="TreeGrafter"/>
</dbReference>
<dbReference type="Pfam" id="PF04179">
    <property type="entry name" value="Init_tRNA_PT"/>
    <property type="match status" value="1"/>
</dbReference>
<dbReference type="Pfam" id="PF17184">
    <property type="entry name" value="Rit1_C"/>
    <property type="match status" value="1"/>
</dbReference>
<dbReference type="Gene3D" id="3.90.190.10">
    <property type="entry name" value="Protein tyrosine phosphatase superfamily"/>
    <property type="match status" value="1"/>
</dbReference>
<dbReference type="OrthoDB" id="45256at2759"/>
<comment type="caution">
    <text evidence="6">The sequence shown here is derived from an EMBL/GenBank/DDBJ whole genome shotgun (WGS) entry which is preliminary data.</text>
</comment>
<keyword evidence="2" id="KW-0689">Ribosomal protein</keyword>
<dbReference type="InterPro" id="IPR033421">
    <property type="entry name" value="Rit1_DUSP-like"/>
</dbReference>
<evidence type="ECO:0000256" key="3">
    <source>
        <dbReference type="ARBA" id="ARBA00023274"/>
    </source>
</evidence>
<dbReference type="SUPFAM" id="SSF52799">
    <property type="entry name" value="(Phosphotyrosine protein) phosphatases II"/>
    <property type="match status" value="1"/>
</dbReference>
<evidence type="ECO:0000259" key="5">
    <source>
        <dbReference type="Pfam" id="PF17184"/>
    </source>
</evidence>
<keyword evidence="3" id="KW-0687">Ribonucleoprotein</keyword>
<dbReference type="PANTHER" id="PTHR31811:SF0">
    <property type="entry name" value="TRNA A64-2'-O-RIBOSYLPHOSPHATE TRANSFERASE"/>
    <property type="match status" value="1"/>
</dbReference>
<dbReference type="PANTHER" id="PTHR31811">
    <property type="entry name" value="TRNA A64-2'-O-RIBOSYLPHOSPHATE TRANSFERASE"/>
    <property type="match status" value="1"/>
</dbReference>
<dbReference type="GO" id="GO:0003735">
    <property type="term" value="F:structural constituent of ribosome"/>
    <property type="evidence" value="ECO:0007669"/>
    <property type="project" value="InterPro"/>
</dbReference>
<dbReference type="InterPro" id="IPR029021">
    <property type="entry name" value="Prot-tyrosine_phosphatase-like"/>
</dbReference>
<gene>
    <name evidence="6" type="ORF">FWILDA_LOCUS2536</name>
</gene>
<feature type="domain" description="Rit1 DUSP-like" evidence="4">
    <location>
        <begin position="474"/>
        <end position="582"/>
    </location>
</feature>
<sequence length="585" mass="66790">MTNTTAKGGSAKANKKVVQKQKYIIDASGPSRDKIFDSSAFEKFLHDRVKINGRVGQLGEVVTISRSDDHKITVTTNSHVFSKRYMKYLTKKFMKKHRIRDWLRVVATDPSNPLSFDNSILDDPDRITEKVRKESKNVYNRLKSIAEDACFVNEISDLIPYLPVIANERCGTWYVDPEKFCPQTVYFKSTDGHTGKWAFNLRRLNAHLFNIIAKHGGCIIVDSTRSGKRIPDSQSKTIPIWCCTINNAIKKFRDSVTSDEDISESEWDTEFHSLPSLISKSEHDQIVSLIPQFTQNLLNSGFDMRLLSNKLRKPLRPLWFTPSSHLFVHGLPDYTKMSFHPVISLCASQMVKSGVERRKGFLYVQGSADDHEMWARGLTSALFWKYHKEILNENNSVKCEKIVLGIIQQERIANSELLKSNHSDLSNDPFNFIGNTNIAIGNFKSAFPPECWKNFDCIINCTPESYTSNEASPNYLQLPIPEGKKGQTIFYSSISIALEFIRESLEEKKKILIHCKQGIDRSCGIALAVLIKYFDDQGNFIRNGIDHQNITKELVQNKLLYITSFRVKANPTRATLKKINTYFMS</sequence>
<dbReference type="CDD" id="cd14498">
    <property type="entry name" value="DSP"/>
    <property type="match status" value="1"/>
</dbReference>
<evidence type="ECO:0000256" key="2">
    <source>
        <dbReference type="ARBA" id="ARBA00022980"/>
    </source>
</evidence>
<evidence type="ECO:0000313" key="7">
    <source>
        <dbReference type="Proteomes" id="UP001153678"/>
    </source>
</evidence>
<evidence type="ECO:0000256" key="1">
    <source>
        <dbReference type="ARBA" id="ARBA00007817"/>
    </source>
</evidence>
<dbReference type="Proteomes" id="UP001153678">
    <property type="component" value="Unassembled WGS sequence"/>
</dbReference>
<evidence type="ECO:0000259" key="4">
    <source>
        <dbReference type="Pfam" id="PF04179"/>
    </source>
</evidence>
<dbReference type="InterPro" id="IPR033449">
    <property type="entry name" value="Rit1_N"/>
</dbReference>
<dbReference type="Pfam" id="PF01776">
    <property type="entry name" value="Ribosomal_L22e"/>
    <property type="match status" value="1"/>
</dbReference>
<dbReference type="GO" id="GO:1990904">
    <property type="term" value="C:ribonucleoprotein complex"/>
    <property type="evidence" value="ECO:0007669"/>
    <property type="project" value="UniProtKB-KW"/>
</dbReference>
<dbReference type="AlphaFoldDB" id="A0A9W4SEQ8"/>
<name>A0A9W4SEQ8_9GLOM</name>
<dbReference type="GO" id="GO:0006412">
    <property type="term" value="P:translation"/>
    <property type="evidence" value="ECO:0007669"/>
    <property type="project" value="InterPro"/>
</dbReference>
<dbReference type="InterPro" id="IPR038526">
    <property type="entry name" value="Ribosomal_eL22_sf"/>
</dbReference>
<keyword evidence="7" id="KW-1185">Reference proteome</keyword>
<proteinExistence type="inferred from homology"/>
<reference evidence="6" key="1">
    <citation type="submission" date="2022-08" db="EMBL/GenBank/DDBJ databases">
        <authorList>
            <person name="Kallberg Y."/>
            <person name="Tangrot J."/>
            <person name="Rosling A."/>
        </authorList>
    </citation>
    <scope>NUCLEOTIDE SEQUENCE</scope>
    <source>
        <strain evidence="6">Wild A</strain>
    </source>
</reference>
<dbReference type="InterPro" id="IPR007306">
    <property type="entry name" value="Rit1"/>
</dbReference>
<dbReference type="Gene3D" id="3.30.1360.210">
    <property type="match status" value="1"/>
</dbReference>
<dbReference type="GO" id="GO:0005840">
    <property type="term" value="C:ribosome"/>
    <property type="evidence" value="ECO:0007669"/>
    <property type="project" value="UniProtKB-KW"/>
</dbReference>
<feature type="domain" description="Rit1 N-terminal" evidence="5">
    <location>
        <begin position="131"/>
        <end position="403"/>
    </location>
</feature>
<protein>
    <submittedName>
        <fullName evidence="6">3767_t:CDS:1</fullName>
    </submittedName>
</protein>
<dbReference type="GO" id="GO:0043399">
    <property type="term" value="F:tRNA adenosine(64)-2'-O-ribosylphosphate transferase activity"/>
    <property type="evidence" value="ECO:0007669"/>
    <property type="project" value="InterPro"/>
</dbReference>
<dbReference type="GO" id="GO:0019988">
    <property type="term" value="P:charged-tRNA amino acid modification"/>
    <property type="evidence" value="ECO:0007669"/>
    <property type="project" value="InterPro"/>
</dbReference>